<evidence type="ECO:0000313" key="4">
    <source>
        <dbReference type="Proteomes" id="UP000824998"/>
    </source>
</evidence>
<keyword evidence="4" id="KW-1185">Reference proteome</keyword>
<keyword evidence="3" id="KW-0378">Hydrolase</keyword>
<evidence type="ECO:0000259" key="2">
    <source>
        <dbReference type="Pfam" id="PF07859"/>
    </source>
</evidence>
<dbReference type="OrthoDB" id="408631at2759"/>
<organism evidence="3 4">
    <name type="scientific">Amylocarpus encephaloides</name>
    <dbReference type="NCBI Taxonomy" id="45428"/>
    <lineage>
        <taxon>Eukaryota</taxon>
        <taxon>Fungi</taxon>
        <taxon>Dikarya</taxon>
        <taxon>Ascomycota</taxon>
        <taxon>Pezizomycotina</taxon>
        <taxon>Leotiomycetes</taxon>
        <taxon>Helotiales</taxon>
        <taxon>Helotiales incertae sedis</taxon>
        <taxon>Amylocarpus</taxon>
    </lineage>
</organism>
<sequence>MSSPDETTPLVSSAKSQQDVPKKSPLIFPPPPLHVRIAYTVSVWSFKAFIATALFIRRRFTPNTFPPLQPTTKIYPIRPTLKNRIFIPPNLVENEKLPLYLDVHGGGWAIGDPDTDDEFCSYMALTFRITVVSIDYHKAPTYKFPAGVHDVGAIVQAVLDDNELPIDHSKVVMGGFSAGGNLVFAACQLSGLQNRVKALVGFYSPLDSSEDLNDKLARRPKDAPPDELATSARFLDWAYVPENQNRLDPLLSPTFAKRKDLPKCVYLIGAEYDCLCYEAKVMVEKLVDPEKRREEIDGKDGKGWRQGGVMWEIARGKSHAFTHVVQVTRAGEKERERSAKAFYLRVGTWLRDDVWPVDSV</sequence>
<dbReference type="InterPro" id="IPR029058">
    <property type="entry name" value="AB_hydrolase_fold"/>
</dbReference>
<gene>
    <name evidence="3" type="ORF">BJ875DRAFT_540048</name>
</gene>
<dbReference type="InterPro" id="IPR013094">
    <property type="entry name" value="AB_hydrolase_3"/>
</dbReference>
<protein>
    <submittedName>
        <fullName evidence="3">Alpha/Beta hydrolase protein</fullName>
    </submittedName>
</protein>
<dbReference type="EMBL" id="MU251378">
    <property type="protein sequence ID" value="KAG9237925.1"/>
    <property type="molecule type" value="Genomic_DNA"/>
</dbReference>
<dbReference type="PANTHER" id="PTHR23024:SF648">
    <property type="entry name" value="ALPHA_BETA HYDROLASE FOLD PROTEIN"/>
    <property type="match status" value="1"/>
</dbReference>
<reference evidence="3" key="1">
    <citation type="journal article" date="2021" name="IMA Fungus">
        <title>Genomic characterization of three marine fungi, including Emericellopsis atlantica sp. nov. with signatures of a generalist lifestyle and marine biomass degradation.</title>
        <authorList>
            <person name="Hagestad O.C."/>
            <person name="Hou L."/>
            <person name="Andersen J.H."/>
            <person name="Hansen E.H."/>
            <person name="Altermark B."/>
            <person name="Li C."/>
            <person name="Kuhnert E."/>
            <person name="Cox R.J."/>
            <person name="Crous P.W."/>
            <person name="Spatafora J.W."/>
            <person name="Lail K."/>
            <person name="Amirebrahimi M."/>
            <person name="Lipzen A."/>
            <person name="Pangilinan J."/>
            <person name="Andreopoulos W."/>
            <person name="Hayes R.D."/>
            <person name="Ng V."/>
            <person name="Grigoriev I.V."/>
            <person name="Jackson S.A."/>
            <person name="Sutton T.D.S."/>
            <person name="Dobson A.D.W."/>
            <person name="Rama T."/>
        </authorList>
    </citation>
    <scope>NUCLEOTIDE SEQUENCE</scope>
    <source>
        <strain evidence="3">TRa018bII</strain>
    </source>
</reference>
<dbReference type="Pfam" id="PF07859">
    <property type="entry name" value="Abhydrolase_3"/>
    <property type="match status" value="1"/>
</dbReference>
<evidence type="ECO:0000313" key="3">
    <source>
        <dbReference type="EMBL" id="KAG9237925.1"/>
    </source>
</evidence>
<dbReference type="Gene3D" id="3.40.50.1820">
    <property type="entry name" value="alpha/beta hydrolase"/>
    <property type="match status" value="1"/>
</dbReference>
<name>A0A9P7YQL4_9HELO</name>
<evidence type="ECO:0000256" key="1">
    <source>
        <dbReference type="SAM" id="MobiDB-lite"/>
    </source>
</evidence>
<feature type="region of interest" description="Disordered" evidence="1">
    <location>
        <begin position="1"/>
        <end position="25"/>
    </location>
</feature>
<dbReference type="InterPro" id="IPR050466">
    <property type="entry name" value="Carboxylest/Gibb_receptor"/>
</dbReference>
<dbReference type="GO" id="GO:0016787">
    <property type="term" value="F:hydrolase activity"/>
    <property type="evidence" value="ECO:0007669"/>
    <property type="project" value="UniProtKB-KW"/>
</dbReference>
<dbReference type="AlphaFoldDB" id="A0A9P7YQL4"/>
<proteinExistence type="predicted"/>
<dbReference type="SUPFAM" id="SSF53474">
    <property type="entry name" value="alpha/beta-Hydrolases"/>
    <property type="match status" value="1"/>
</dbReference>
<accession>A0A9P7YQL4</accession>
<feature type="domain" description="Alpha/beta hydrolase fold-3" evidence="2">
    <location>
        <begin position="102"/>
        <end position="291"/>
    </location>
</feature>
<feature type="compositionally biased region" description="Polar residues" evidence="1">
    <location>
        <begin position="1"/>
        <end position="19"/>
    </location>
</feature>
<dbReference type="PANTHER" id="PTHR23024">
    <property type="entry name" value="ARYLACETAMIDE DEACETYLASE"/>
    <property type="match status" value="1"/>
</dbReference>
<dbReference type="Proteomes" id="UP000824998">
    <property type="component" value="Unassembled WGS sequence"/>
</dbReference>
<comment type="caution">
    <text evidence="3">The sequence shown here is derived from an EMBL/GenBank/DDBJ whole genome shotgun (WGS) entry which is preliminary data.</text>
</comment>